<feature type="transmembrane region" description="Helical" evidence="2">
    <location>
        <begin position="112"/>
        <end position="135"/>
    </location>
</feature>
<evidence type="ECO:0000256" key="3">
    <source>
        <dbReference type="SAM" id="SignalP"/>
    </source>
</evidence>
<evidence type="ECO:0000313" key="5">
    <source>
        <dbReference type="Proteomes" id="UP001046870"/>
    </source>
</evidence>
<reference evidence="4" key="1">
    <citation type="submission" date="2021-01" db="EMBL/GenBank/DDBJ databases">
        <authorList>
            <person name="Zahm M."/>
            <person name="Roques C."/>
            <person name="Cabau C."/>
            <person name="Klopp C."/>
            <person name="Donnadieu C."/>
            <person name="Jouanno E."/>
            <person name="Lampietro C."/>
            <person name="Louis A."/>
            <person name="Herpin A."/>
            <person name="Echchiki A."/>
            <person name="Berthelot C."/>
            <person name="Parey E."/>
            <person name="Roest-Crollius H."/>
            <person name="Braasch I."/>
            <person name="Postlethwait J."/>
            <person name="Bobe J."/>
            <person name="Montfort J."/>
            <person name="Bouchez O."/>
            <person name="Begum T."/>
            <person name="Mejri S."/>
            <person name="Adams A."/>
            <person name="Chen W.-J."/>
            <person name="Guiguen Y."/>
        </authorList>
    </citation>
    <scope>NUCLEOTIDE SEQUENCE</scope>
    <source>
        <strain evidence="4">YG-15Mar2019-1</strain>
        <tissue evidence="4">Brain</tissue>
    </source>
</reference>
<keyword evidence="5" id="KW-1185">Reference proteome</keyword>
<dbReference type="EMBL" id="JAFDVH010000010">
    <property type="protein sequence ID" value="KAG7469031.1"/>
    <property type="molecule type" value="Genomic_DNA"/>
</dbReference>
<protein>
    <submittedName>
        <fullName evidence="4">Uncharacterized protein</fullName>
    </submittedName>
</protein>
<feature type="region of interest" description="Disordered" evidence="1">
    <location>
        <begin position="164"/>
        <end position="191"/>
    </location>
</feature>
<feature type="chain" id="PRO_5038973438" evidence="3">
    <location>
        <begin position="19"/>
        <end position="295"/>
    </location>
</feature>
<name>A0A9D3PV69_MEGAT</name>
<feature type="region of interest" description="Disordered" evidence="1">
    <location>
        <begin position="60"/>
        <end position="97"/>
    </location>
</feature>
<keyword evidence="2" id="KW-0812">Transmembrane</keyword>
<feature type="compositionally biased region" description="Polar residues" evidence="1">
    <location>
        <begin position="60"/>
        <end position="95"/>
    </location>
</feature>
<feature type="compositionally biased region" description="Basic and acidic residues" evidence="1">
    <location>
        <begin position="237"/>
        <end position="247"/>
    </location>
</feature>
<keyword evidence="3" id="KW-0732">Signal</keyword>
<proteinExistence type="predicted"/>
<feature type="compositionally biased region" description="Gly residues" evidence="1">
    <location>
        <begin position="255"/>
        <end position="266"/>
    </location>
</feature>
<feature type="signal peptide" evidence="3">
    <location>
        <begin position="1"/>
        <end position="18"/>
    </location>
</feature>
<keyword evidence="2" id="KW-1133">Transmembrane helix</keyword>
<feature type="region of interest" description="Disordered" evidence="1">
    <location>
        <begin position="220"/>
        <end position="295"/>
    </location>
</feature>
<dbReference type="AlphaFoldDB" id="A0A9D3PV69"/>
<gene>
    <name evidence="4" type="ORF">MATL_G00124530</name>
</gene>
<dbReference type="OrthoDB" id="8964203at2759"/>
<feature type="region of interest" description="Disordered" evidence="1">
    <location>
        <begin position="17"/>
        <end position="37"/>
    </location>
</feature>
<organism evidence="4 5">
    <name type="scientific">Megalops atlanticus</name>
    <name type="common">Tarpon</name>
    <name type="synonym">Clupea gigantea</name>
    <dbReference type="NCBI Taxonomy" id="7932"/>
    <lineage>
        <taxon>Eukaryota</taxon>
        <taxon>Metazoa</taxon>
        <taxon>Chordata</taxon>
        <taxon>Craniata</taxon>
        <taxon>Vertebrata</taxon>
        <taxon>Euteleostomi</taxon>
        <taxon>Actinopterygii</taxon>
        <taxon>Neopterygii</taxon>
        <taxon>Teleostei</taxon>
        <taxon>Elopiformes</taxon>
        <taxon>Megalopidae</taxon>
        <taxon>Megalops</taxon>
    </lineage>
</organism>
<evidence type="ECO:0000256" key="1">
    <source>
        <dbReference type="SAM" id="MobiDB-lite"/>
    </source>
</evidence>
<evidence type="ECO:0000313" key="4">
    <source>
        <dbReference type="EMBL" id="KAG7469031.1"/>
    </source>
</evidence>
<evidence type="ECO:0000256" key="2">
    <source>
        <dbReference type="SAM" id="Phobius"/>
    </source>
</evidence>
<accession>A0A9D3PV69</accession>
<comment type="caution">
    <text evidence="4">The sequence shown here is derived from an EMBL/GenBank/DDBJ whole genome shotgun (WGS) entry which is preliminary data.</text>
</comment>
<keyword evidence="2" id="KW-0472">Membrane</keyword>
<dbReference type="Proteomes" id="UP001046870">
    <property type="component" value="Chromosome 10"/>
</dbReference>
<sequence length="295" mass="30142">MLAIICAVLIFSVAGGNTENETDSSAPSTTAAKQSVDSSSLLSNPVTSVTTGSISVASTGPTVSQGVTHTSAANPSVSQGVTHTSIANPTSGNTSEKCDGDPLQDLFTVKSMVPFAAGCVFGAIICSMFFCMVWSCCSRKGQRRRGGDEETGGGQAVLLTSMDQQGSGVGSVPADERTPLQSEQPGAENGAAAGAELTNGAETGVAKDVDYATIDYSQMKKREEEEGQAKSAETDYAEIRREQKVDGGGEEGPEGEGGAAGEGGGENVDVQNSEAKIEEGDTPPGSEIKEVQREA</sequence>